<protein>
    <recommendedName>
        <fullName evidence="2">PPM-type phosphatase domain-containing protein</fullName>
    </recommendedName>
</protein>
<gene>
    <name evidence="1" type="primary">ORF29554</name>
</gene>
<name>A0A0B6YLZ4_9EUPU</name>
<proteinExistence type="predicted"/>
<feature type="non-terminal residue" evidence="1">
    <location>
        <position position="1"/>
    </location>
</feature>
<dbReference type="AlphaFoldDB" id="A0A0B6YLZ4"/>
<evidence type="ECO:0008006" key="2">
    <source>
        <dbReference type="Google" id="ProtNLM"/>
    </source>
</evidence>
<organism evidence="1">
    <name type="scientific">Arion vulgaris</name>
    <dbReference type="NCBI Taxonomy" id="1028688"/>
    <lineage>
        <taxon>Eukaryota</taxon>
        <taxon>Metazoa</taxon>
        <taxon>Spiralia</taxon>
        <taxon>Lophotrochozoa</taxon>
        <taxon>Mollusca</taxon>
        <taxon>Gastropoda</taxon>
        <taxon>Heterobranchia</taxon>
        <taxon>Euthyneura</taxon>
        <taxon>Panpulmonata</taxon>
        <taxon>Eupulmonata</taxon>
        <taxon>Stylommatophora</taxon>
        <taxon>Helicina</taxon>
        <taxon>Arionoidea</taxon>
        <taxon>Arionidae</taxon>
        <taxon>Arion</taxon>
    </lineage>
</organism>
<accession>A0A0B6YLZ4</accession>
<dbReference type="EMBL" id="HACG01010342">
    <property type="protein sequence ID" value="CEK57207.1"/>
    <property type="molecule type" value="Transcribed_RNA"/>
</dbReference>
<reference evidence="1" key="1">
    <citation type="submission" date="2014-12" db="EMBL/GenBank/DDBJ databases">
        <title>Insight into the proteome of Arion vulgaris.</title>
        <authorList>
            <person name="Aradska J."/>
            <person name="Bulat T."/>
            <person name="Smidak R."/>
            <person name="Sarate P."/>
            <person name="Gangsoo J."/>
            <person name="Sialana F."/>
            <person name="Bilban M."/>
            <person name="Lubec G."/>
        </authorList>
    </citation>
    <scope>NUCLEOTIDE SEQUENCE</scope>
    <source>
        <tissue evidence="1">Skin</tissue>
    </source>
</reference>
<evidence type="ECO:0000313" key="1">
    <source>
        <dbReference type="EMBL" id="CEK57207.1"/>
    </source>
</evidence>
<sequence length="70" mass="7957">NDLTVITSQVLDYALSKGSQDNMTMILINLRKGETADKEVAQREEEWVSKYIKPAVDEVVAELEEENQTE</sequence>
<feature type="non-terminal residue" evidence="1">
    <location>
        <position position="70"/>
    </location>
</feature>